<accession>A0A5S3NAH6</accession>
<feature type="chain" id="PRO_5024306855" evidence="2">
    <location>
        <begin position="20"/>
        <end position="714"/>
    </location>
</feature>
<evidence type="ECO:0000313" key="5">
    <source>
        <dbReference type="Proteomes" id="UP000307140"/>
    </source>
</evidence>
<dbReference type="OrthoDB" id="1522652at2"/>
<gene>
    <name evidence="4" type="ORF">FDT66_07550</name>
</gene>
<dbReference type="AlphaFoldDB" id="A0A5S3NAH6"/>
<feature type="domain" description="Secretion system C-terminal sorting" evidence="3">
    <location>
        <begin position="652"/>
        <end position="713"/>
    </location>
</feature>
<proteinExistence type="predicted"/>
<evidence type="ECO:0000256" key="1">
    <source>
        <dbReference type="ARBA" id="ARBA00022729"/>
    </source>
</evidence>
<organism evidence="4 5">
    <name type="scientific">Polaribacter aestuariivivens</name>
    <dbReference type="NCBI Taxonomy" id="2304626"/>
    <lineage>
        <taxon>Bacteria</taxon>
        <taxon>Pseudomonadati</taxon>
        <taxon>Bacteroidota</taxon>
        <taxon>Flavobacteriia</taxon>
        <taxon>Flavobacteriales</taxon>
        <taxon>Flavobacteriaceae</taxon>
    </lineage>
</organism>
<evidence type="ECO:0000259" key="3">
    <source>
        <dbReference type="Pfam" id="PF18962"/>
    </source>
</evidence>
<feature type="signal peptide" evidence="2">
    <location>
        <begin position="1"/>
        <end position="19"/>
    </location>
</feature>
<dbReference type="InterPro" id="IPR026444">
    <property type="entry name" value="Secre_tail"/>
</dbReference>
<dbReference type="EMBL" id="VANR01000003">
    <property type="protein sequence ID" value="TMM30609.1"/>
    <property type="molecule type" value="Genomic_DNA"/>
</dbReference>
<dbReference type="NCBIfam" id="TIGR04183">
    <property type="entry name" value="Por_Secre_tail"/>
    <property type="match status" value="1"/>
</dbReference>
<evidence type="ECO:0000313" key="4">
    <source>
        <dbReference type="EMBL" id="TMM30609.1"/>
    </source>
</evidence>
<keyword evidence="5" id="KW-1185">Reference proteome</keyword>
<reference evidence="4 5" key="1">
    <citation type="submission" date="2019-05" db="EMBL/GenBank/DDBJ databases">
        <title>Polaribacter aestuariivivens sp. nov., isolated from a tidal flat.</title>
        <authorList>
            <person name="Yoon J.-H."/>
        </authorList>
    </citation>
    <scope>NUCLEOTIDE SEQUENCE [LARGE SCALE GENOMIC DNA]</scope>
    <source>
        <strain evidence="4 5">DBTF-3</strain>
    </source>
</reference>
<keyword evidence="1 2" id="KW-0732">Signal</keyword>
<dbReference type="Pfam" id="PF18962">
    <property type="entry name" value="Por_Secre_tail"/>
    <property type="match status" value="1"/>
</dbReference>
<sequence length="714" mass="77021">MIKKITLSLFIFSSFLVHSQYMVNDFESGASLISSTNFNANIVANPSKTGLNTSNNCLEVGRTAAVEWWRFFKLDINPDLLISSTEKKFVSVMVNYAVEPDLGIRFNASSDTNNGTDNGIVRALNTYDDSSPNTWQEIVFELKSVGNPATSAHEFTSGTLFSFIFHPDMGFNNSGKGKVLLTPNVAYIDEVRILDYNPLATTTNNWVGASSDITSPSNWSLGLPTASTSLVIPSGVTQPVIPAASNLTLQNLDIKDGASLKIESGASLIVTGNSSGNLEYERTLPKDPGLTNAWATISSPVSNVDISTLQTDGVFAENGSNLGLATYNQTSQSWDYFSNVTGANTGITLTAGKGYIAKLNNALVGNTLPFVGTYTTGNVETDISIVGGNKFNYVGNPFTSYINLGTFFTDNAATDRLDEQTIWIWDENKNGVNMGGYVQKMAGVDAAFEIAPGQGFFVSSGTAASNKVVFNAANQSHQTDTFLKAPTTRTEISLIVSQDNLISKTQLYYIDGATTGFDNGFDGSMFTGIASDLAVYTELISNNNGRKIGVQSLPNSDLASMIVPFGIKAVAGKEISISATSLNLPETIKVILEDRQENTFTNLNEGDFKIILKEDLNGSGRFFVHTTSNVLSTDKNTLVDANVYQKNNETLKVTGLDNVNGSVFMYNVLGKEVLRKTFNSSISSEISLPRLAKGIYIVKLETEKGDLSKKIIIE</sequence>
<dbReference type="Proteomes" id="UP000307140">
    <property type="component" value="Unassembled WGS sequence"/>
</dbReference>
<protein>
    <submittedName>
        <fullName evidence="4">T9SS type A sorting domain-containing protein</fullName>
    </submittedName>
</protein>
<dbReference type="RefSeq" id="WP_138535559.1">
    <property type="nucleotide sequence ID" value="NZ_VANR01000003.1"/>
</dbReference>
<name>A0A5S3NAH6_9FLAO</name>
<comment type="caution">
    <text evidence="4">The sequence shown here is derived from an EMBL/GenBank/DDBJ whole genome shotgun (WGS) entry which is preliminary data.</text>
</comment>
<evidence type="ECO:0000256" key="2">
    <source>
        <dbReference type="SAM" id="SignalP"/>
    </source>
</evidence>